<dbReference type="PANTHER" id="PTHR36866:SF1">
    <property type="entry name" value="GENE 1043-RELATED"/>
    <property type="match status" value="1"/>
</dbReference>
<dbReference type="PANTHER" id="PTHR36866">
    <property type="entry name" value="CHROMOSOME 4 OPEN READING FRAME 50"/>
    <property type="match status" value="1"/>
</dbReference>
<feature type="coiled-coil region" evidence="1">
    <location>
        <begin position="1120"/>
        <end position="1168"/>
    </location>
</feature>
<dbReference type="EMBL" id="JAINUG010000171">
    <property type="protein sequence ID" value="KAJ8390254.1"/>
    <property type="molecule type" value="Genomic_DNA"/>
</dbReference>
<dbReference type="Proteomes" id="UP001221898">
    <property type="component" value="Unassembled WGS sequence"/>
</dbReference>
<proteinExistence type="predicted"/>
<feature type="region of interest" description="Disordered" evidence="2">
    <location>
        <begin position="758"/>
        <end position="796"/>
    </location>
</feature>
<gene>
    <name evidence="3" type="ORF">AAFF_G00108230</name>
</gene>
<feature type="compositionally biased region" description="Pro residues" evidence="2">
    <location>
        <begin position="890"/>
        <end position="908"/>
    </location>
</feature>
<evidence type="ECO:0000313" key="4">
    <source>
        <dbReference type="Proteomes" id="UP001221898"/>
    </source>
</evidence>
<accession>A0AAD7WBW7</accession>
<reference evidence="3" key="1">
    <citation type="journal article" date="2023" name="Science">
        <title>Genome structures resolve the early diversification of teleost fishes.</title>
        <authorList>
            <person name="Parey E."/>
            <person name="Louis A."/>
            <person name="Montfort J."/>
            <person name="Bouchez O."/>
            <person name="Roques C."/>
            <person name="Iampietro C."/>
            <person name="Lluch J."/>
            <person name="Castinel A."/>
            <person name="Donnadieu C."/>
            <person name="Desvignes T."/>
            <person name="Floi Bucao C."/>
            <person name="Jouanno E."/>
            <person name="Wen M."/>
            <person name="Mejri S."/>
            <person name="Dirks R."/>
            <person name="Jansen H."/>
            <person name="Henkel C."/>
            <person name="Chen W.J."/>
            <person name="Zahm M."/>
            <person name="Cabau C."/>
            <person name="Klopp C."/>
            <person name="Thompson A.W."/>
            <person name="Robinson-Rechavi M."/>
            <person name="Braasch I."/>
            <person name="Lecointre G."/>
            <person name="Bobe J."/>
            <person name="Postlethwait J.H."/>
            <person name="Berthelot C."/>
            <person name="Roest Crollius H."/>
            <person name="Guiguen Y."/>
        </authorList>
    </citation>
    <scope>NUCLEOTIDE SEQUENCE</scope>
    <source>
        <strain evidence="3">NC1722</strain>
    </source>
</reference>
<evidence type="ECO:0000313" key="3">
    <source>
        <dbReference type="EMBL" id="KAJ8390254.1"/>
    </source>
</evidence>
<organism evidence="3 4">
    <name type="scientific">Aldrovandia affinis</name>
    <dbReference type="NCBI Taxonomy" id="143900"/>
    <lineage>
        <taxon>Eukaryota</taxon>
        <taxon>Metazoa</taxon>
        <taxon>Chordata</taxon>
        <taxon>Craniata</taxon>
        <taxon>Vertebrata</taxon>
        <taxon>Euteleostomi</taxon>
        <taxon>Actinopterygii</taxon>
        <taxon>Neopterygii</taxon>
        <taxon>Teleostei</taxon>
        <taxon>Notacanthiformes</taxon>
        <taxon>Halosauridae</taxon>
        <taxon>Aldrovandia</taxon>
    </lineage>
</organism>
<feature type="coiled-coil region" evidence="1">
    <location>
        <begin position="193"/>
        <end position="220"/>
    </location>
</feature>
<protein>
    <submittedName>
        <fullName evidence="3">Uncharacterized protein</fullName>
    </submittedName>
</protein>
<evidence type="ECO:0000256" key="1">
    <source>
        <dbReference type="SAM" id="Coils"/>
    </source>
</evidence>
<feature type="region of interest" description="Disordered" evidence="2">
    <location>
        <begin position="1"/>
        <end position="39"/>
    </location>
</feature>
<feature type="compositionally biased region" description="Basic and acidic residues" evidence="2">
    <location>
        <begin position="759"/>
        <end position="769"/>
    </location>
</feature>
<feature type="coiled-coil region" evidence="1">
    <location>
        <begin position="434"/>
        <end position="485"/>
    </location>
</feature>
<feature type="region of interest" description="Disordered" evidence="2">
    <location>
        <begin position="565"/>
        <end position="588"/>
    </location>
</feature>
<feature type="coiled-coil region" evidence="1">
    <location>
        <begin position="1193"/>
        <end position="1318"/>
    </location>
</feature>
<feature type="compositionally biased region" description="Basic and acidic residues" evidence="2">
    <location>
        <begin position="27"/>
        <end position="36"/>
    </location>
</feature>
<name>A0AAD7WBW7_9TELE</name>
<feature type="coiled-coil region" evidence="1">
    <location>
        <begin position="294"/>
        <end position="328"/>
    </location>
</feature>
<evidence type="ECO:0000256" key="2">
    <source>
        <dbReference type="SAM" id="MobiDB-lite"/>
    </source>
</evidence>
<feature type="coiled-coil region" evidence="1">
    <location>
        <begin position="1348"/>
        <end position="1480"/>
    </location>
</feature>
<feature type="coiled-coil region" evidence="1">
    <location>
        <begin position="133"/>
        <end position="167"/>
    </location>
</feature>
<comment type="caution">
    <text evidence="3">The sequence shown here is derived from an EMBL/GenBank/DDBJ whole genome shotgun (WGS) entry which is preliminary data.</text>
</comment>
<keyword evidence="1" id="KW-0175">Coiled coil</keyword>
<feature type="compositionally biased region" description="Basic and acidic residues" evidence="2">
    <location>
        <begin position="1"/>
        <end position="19"/>
    </location>
</feature>
<feature type="region of interest" description="Disordered" evidence="2">
    <location>
        <begin position="876"/>
        <end position="924"/>
    </location>
</feature>
<feature type="compositionally biased region" description="Low complexity" evidence="2">
    <location>
        <begin position="770"/>
        <end position="780"/>
    </location>
</feature>
<keyword evidence="4" id="KW-1185">Reference proteome</keyword>
<feature type="region of interest" description="Disordered" evidence="2">
    <location>
        <begin position="270"/>
        <end position="291"/>
    </location>
</feature>
<sequence length="1493" mass="167234">MEEDPRVESDLGSRRRGSEDLSAQTEQEPHDARPMEHTSAMCKPELGGLEVREKPISPDSCIGVEEPPDGSEALRGLQERVSDLEGLLKNKELSERDLSQRVSRLDQRLEEKCRKERLLLARCARLQEELGQKEVVEVRLQERYSQVEELQQEWEASEGERDEQIQTLVDEIAERDVIQAQLEEERADMARRMEEMALCKRRLEARLLRLEGELAGAGCEAGEPGVPLEETKINPAKTPSECVLEDVIGTGGRADSPNGGRQALYRRIQGARSTEGSQSPEPPLLDTDGDSSRVARLETLLELREEMIAELQGRLGSQEQLLRDVRETQGPQETQGRLSAPNEELGDEAHCWRMQGVGLEQRERERRAEAGQLRDTVAQLEALSASLESRLTAKASELQALEATREREASGLWSDLRKLTSDQADREAVWLSDRQGLEAQLRKRSRELEVSEEQRRKLRQAQEALEEEQCRLRQAEGTLAQKNRALDAKLSHLSQLLSSAQDSLSRERQMANTAKTQLTAKEQRIKALLEQEAALHVTITHLQEQRVHSARRSCVCETGGRTTRPLRVSGERQGHGLSDGSTSDPGGAMEPRVGWVKERVRELSLAVPDSEAKGEAVIVKFRVDTSWSFQDLERAQRERTTPTPEEPAVAAEVAPELQVLSQRVKVLEHSLRDNVNTFTESEAALHNRIKELEVSERSLLVKVDDLTVRSGAPCPVAPRQRQEDKLHMLREEVHSMALDKERCDRVWKERLHRCQSQVKMKEEEMKRQAGEAGPAGTPTPEGGGGEEEEEEERIAGGERRLKSFISSLQEDLRVLLGREEAGFAERRGLREGLQEAEDNVEFLTHKLEDFRSRIHQLKLSEGALLEEVEELAEENERLRGSLRAQSQVPDPTPDPSPALNPAPSPPCGAEPGHQEPGPVESADPIGVVGRREEQMQLNQEAPPCLTRDKAVQTPSIPHCVREAITVAKLIPQLGGASQCPCEGLLEGSFHPLLESNCWDVAEIMQALRCGGVEQVKQTLQQMESQSKLPLLECESAPMPAHSEGAVESSQAEVVLKTVVLQSQPDLLKLCGHRNQNTNLISLVTKTIEVDCNSADNSVTDSECSFRSYSFGTFTPPSEGTNSMKETVLNLESEVESLRNDKKELESILHSQEEALQRVSEDIARLKMSQTGGSYEGWEASAGERGDLQLETLKNNWRQENKVLARRNEELLDQMAKLEGDYERELAQLRLQISLQERDMGQLEEENGQQGCVIAELQKKTEDDLNVVLELQDALREKSDQIALLQSKVEDDLNVVLVLQDALREKESGQAVCQEEQNNQEDVTCGTSAPESQESIHLKQSLEESREALSLLEAAKTQQQEIINGLEDERRRDSQSAAGLREEVTRLSRLASGLEGELREARAERDGLEERRQDLHLRLERLGQAHAGLVRKVEEQQEALRISSEMISDLQDQRDTGAREVARLQEAHAASQRDLRALREVSEAARTQLLELGV</sequence>